<dbReference type="AlphaFoldDB" id="A0A7R9VVK0"/>
<name>A0A7R9VVK0_9CHLO</name>
<protein>
    <submittedName>
        <fullName evidence="1">Uncharacterized protein</fullName>
    </submittedName>
</protein>
<accession>A0A7R9VVK0</accession>
<organism evidence="1">
    <name type="scientific">Chlamydomonas euryale</name>
    <dbReference type="NCBI Taxonomy" id="1486919"/>
    <lineage>
        <taxon>Eukaryota</taxon>
        <taxon>Viridiplantae</taxon>
        <taxon>Chlorophyta</taxon>
        <taxon>core chlorophytes</taxon>
        <taxon>Chlorophyceae</taxon>
        <taxon>CS clade</taxon>
        <taxon>Chlamydomonadales</taxon>
        <taxon>Chlamydomonadaceae</taxon>
        <taxon>Chlamydomonas</taxon>
    </lineage>
</organism>
<evidence type="ECO:0000313" key="1">
    <source>
        <dbReference type="EMBL" id="CAD8306916.1"/>
    </source>
</evidence>
<dbReference type="EMBL" id="HBEC01040586">
    <property type="protein sequence ID" value="CAD8306916.1"/>
    <property type="molecule type" value="Transcribed_RNA"/>
</dbReference>
<sequence length="169" mass="18512">MQLRVSACMARLMPRRACLSTQPTEALTAACHRHSPTLDCATPRCAAAGRAGTRRTAAGAAPERRSIGATSRSWIFAAPGHERHAVEPPSLLDVRDAVEACSVPSSKDERRECYLNFGLDASQVEQYYEPVMRMEQALCNKEQEEQEAKALATRLGVFLLSLALSVRLL</sequence>
<reference evidence="1" key="1">
    <citation type="submission" date="2021-01" db="EMBL/GenBank/DDBJ databases">
        <authorList>
            <person name="Corre E."/>
            <person name="Pelletier E."/>
            <person name="Niang G."/>
            <person name="Scheremetjew M."/>
            <person name="Finn R."/>
            <person name="Kale V."/>
            <person name="Holt S."/>
            <person name="Cochrane G."/>
            <person name="Meng A."/>
            <person name="Brown T."/>
            <person name="Cohen L."/>
        </authorList>
    </citation>
    <scope>NUCLEOTIDE SEQUENCE</scope>
    <source>
        <strain evidence="1">CCMP219</strain>
    </source>
</reference>
<proteinExistence type="predicted"/>
<gene>
    <name evidence="1" type="ORF">CEUR00632_LOCUS18858</name>
</gene>